<evidence type="ECO:0000313" key="3">
    <source>
        <dbReference type="Proteomes" id="UP000256869"/>
    </source>
</evidence>
<dbReference type="Gene3D" id="3.40.190.10">
    <property type="entry name" value="Periplasmic binding protein-like II"/>
    <property type="match status" value="2"/>
</dbReference>
<dbReference type="EMBL" id="QRDY01000031">
    <property type="protein sequence ID" value="RED52751.1"/>
    <property type="molecule type" value="Genomic_DNA"/>
</dbReference>
<protein>
    <recommendedName>
        <fullName evidence="4">Aldouronate transport system substrate-binding protein</fullName>
    </recommendedName>
</protein>
<dbReference type="AlphaFoldDB" id="A0A3D9HTR9"/>
<dbReference type="Proteomes" id="UP000256869">
    <property type="component" value="Unassembled WGS sequence"/>
</dbReference>
<dbReference type="OrthoDB" id="2057339at2"/>
<evidence type="ECO:0000256" key="1">
    <source>
        <dbReference type="SAM" id="SignalP"/>
    </source>
</evidence>
<evidence type="ECO:0000313" key="2">
    <source>
        <dbReference type="EMBL" id="RED52751.1"/>
    </source>
</evidence>
<organism evidence="2 3">
    <name type="scientific">Cohnella lupini</name>
    <dbReference type="NCBI Taxonomy" id="1294267"/>
    <lineage>
        <taxon>Bacteria</taxon>
        <taxon>Bacillati</taxon>
        <taxon>Bacillota</taxon>
        <taxon>Bacilli</taxon>
        <taxon>Bacillales</taxon>
        <taxon>Paenibacillaceae</taxon>
        <taxon>Cohnella</taxon>
    </lineage>
</organism>
<dbReference type="InterPro" id="IPR050490">
    <property type="entry name" value="Bact_solute-bd_prot1"/>
</dbReference>
<name>A0A3D9HTR9_9BACL</name>
<keyword evidence="3" id="KW-1185">Reference proteome</keyword>
<dbReference type="PANTHER" id="PTHR43649:SF12">
    <property type="entry name" value="DIACETYLCHITOBIOSE BINDING PROTEIN DASA"/>
    <property type="match status" value="1"/>
</dbReference>
<proteinExistence type="predicted"/>
<evidence type="ECO:0008006" key="4">
    <source>
        <dbReference type="Google" id="ProtNLM"/>
    </source>
</evidence>
<comment type="caution">
    <text evidence="2">The sequence shown here is derived from an EMBL/GenBank/DDBJ whole genome shotgun (WGS) entry which is preliminary data.</text>
</comment>
<accession>A0A3D9HTR9</accession>
<gene>
    <name evidence="2" type="ORF">DFP95_13117</name>
</gene>
<keyword evidence="1" id="KW-0732">Signal</keyword>
<reference evidence="2 3" key="1">
    <citation type="submission" date="2018-07" db="EMBL/GenBank/DDBJ databases">
        <title>Genomic Encyclopedia of Type Strains, Phase III (KMG-III): the genomes of soil and plant-associated and newly described type strains.</title>
        <authorList>
            <person name="Whitman W."/>
        </authorList>
    </citation>
    <scope>NUCLEOTIDE SEQUENCE [LARGE SCALE GENOMIC DNA]</scope>
    <source>
        <strain evidence="2 3">CECT 8236</strain>
    </source>
</reference>
<dbReference type="PROSITE" id="PS51257">
    <property type="entry name" value="PROKAR_LIPOPROTEIN"/>
    <property type="match status" value="1"/>
</dbReference>
<dbReference type="RefSeq" id="WP_115995673.1">
    <property type="nucleotide sequence ID" value="NZ_QRDY01000031.1"/>
</dbReference>
<dbReference type="SUPFAM" id="SSF53850">
    <property type="entry name" value="Periplasmic binding protein-like II"/>
    <property type="match status" value="1"/>
</dbReference>
<feature type="signal peptide" evidence="1">
    <location>
        <begin position="1"/>
        <end position="24"/>
    </location>
</feature>
<sequence>MNRHTKKKTMITLLTGALAFTVLGGCGDGAQDEGKASSDANASSEVKELKQTAPLKLVRRSLATRENGTDNQKVLEIIQQQSGIQMEAEVIPRDAYPDKINLLLASGDQFDFIEGQLVNWTTLKDKGSIMPLNELIDQYGPNIKTYMADALEVMKDKDGVIWGIPRRESFPTGYAPTIRKDWLDALGMQIPHTMKEFEAYMAAVKKTDLNKNGKNDEIPLLHSWNLNGLLQIFQPYFMGVESTRYLKDNQVIPAVSAPGYKEMLATFRNWYAQGYILKDFATINANQIKDLVLADRAGAYSGWYNSMVGNQITMNETNPNVSYEPLPPLEDAPSTGTAAWGSNAKYSSTLLIPSTSKNAAFMIKYLDWVLASPENVMLTMNGIEGENWEWVDKGQNTFTLLENATERYSGYYNLAEFNDPAIWPTYVPADYDISGKIDLKLRETYKNYKFVEPFDAAIPYTLTGTPAENLTGDGTTKIAEAQVQYIIGAIDEAGWDKAVQEYMEIEGNILTEVWTSQYQEFTSGKK</sequence>
<feature type="chain" id="PRO_5038532779" description="Aldouronate transport system substrate-binding protein" evidence="1">
    <location>
        <begin position="25"/>
        <end position="526"/>
    </location>
</feature>
<dbReference type="PANTHER" id="PTHR43649">
    <property type="entry name" value="ARABINOSE-BINDING PROTEIN-RELATED"/>
    <property type="match status" value="1"/>
</dbReference>